<sequence>MAREGRVGYGSDRTGATLAVVVLRTAMVDERGVTAQPRAGPR</sequence>
<comment type="caution">
    <text evidence="1">The sequence shown here is derived from an EMBL/GenBank/DDBJ whole genome shotgun (WGS) entry which is preliminary data.</text>
</comment>
<dbReference type="RefSeq" id="WP_269324900.1">
    <property type="nucleotide sequence ID" value="NZ_ASRX01000071.1"/>
</dbReference>
<accession>A0A017SYH8</accession>
<protein>
    <submittedName>
        <fullName evidence="1">Uncharacterized protein</fullName>
    </submittedName>
</protein>
<reference evidence="1 2" key="1">
    <citation type="submission" date="2013-05" db="EMBL/GenBank/DDBJ databases">
        <title>Genome assembly of Chondromyces apiculatus DSM 436.</title>
        <authorList>
            <person name="Sharma G."/>
            <person name="Khatri I."/>
            <person name="Kaur C."/>
            <person name="Mayilraj S."/>
            <person name="Subramanian S."/>
        </authorList>
    </citation>
    <scope>NUCLEOTIDE SEQUENCE [LARGE SCALE GENOMIC DNA]</scope>
    <source>
        <strain evidence="1 2">DSM 436</strain>
    </source>
</reference>
<organism evidence="1 2">
    <name type="scientific">Chondromyces apiculatus DSM 436</name>
    <dbReference type="NCBI Taxonomy" id="1192034"/>
    <lineage>
        <taxon>Bacteria</taxon>
        <taxon>Pseudomonadati</taxon>
        <taxon>Myxococcota</taxon>
        <taxon>Polyangia</taxon>
        <taxon>Polyangiales</taxon>
        <taxon>Polyangiaceae</taxon>
        <taxon>Chondromyces</taxon>
    </lineage>
</organism>
<evidence type="ECO:0000313" key="1">
    <source>
        <dbReference type="EMBL" id="EYF01832.1"/>
    </source>
</evidence>
<evidence type="ECO:0000313" key="2">
    <source>
        <dbReference type="Proteomes" id="UP000019678"/>
    </source>
</evidence>
<dbReference type="STRING" id="1192034.CAP_7785"/>
<proteinExistence type="predicted"/>
<dbReference type="AlphaFoldDB" id="A0A017SYH8"/>
<dbReference type="EMBL" id="ASRX01000071">
    <property type="protein sequence ID" value="EYF01832.1"/>
    <property type="molecule type" value="Genomic_DNA"/>
</dbReference>
<dbReference type="Proteomes" id="UP000019678">
    <property type="component" value="Unassembled WGS sequence"/>
</dbReference>
<keyword evidence="2" id="KW-1185">Reference proteome</keyword>
<gene>
    <name evidence="1" type="ORF">CAP_7785</name>
</gene>
<name>A0A017SYH8_9BACT</name>